<organism evidence="1">
    <name type="scientific">Aureimonas frigidaquae</name>
    <dbReference type="NCBI Taxonomy" id="424757"/>
    <lineage>
        <taxon>Bacteria</taxon>
        <taxon>Pseudomonadati</taxon>
        <taxon>Pseudomonadota</taxon>
        <taxon>Alphaproteobacteria</taxon>
        <taxon>Hyphomicrobiales</taxon>
        <taxon>Aurantimonadaceae</taxon>
        <taxon>Aureimonas</taxon>
    </lineage>
</organism>
<reference evidence="1" key="1">
    <citation type="journal article" date="2015" name="Proc. Natl. Acad. Sci. U.S.A.">
        <title>Bacterial clade with the ribosomal RNA operon on a small plasmid rather than the chromosome.</title>
        <authorList>
            <person name="Anda M."/>
            <person name="Ohtsubo Y."/>
            <person name="Okubo T."/>
            <person name="Sugawara M."/>
            <person name="Nagata Y."/>
            <person name="Tsuda M."/>
            <person name="Minamisawa K."/>
            <person name="Mitsui H."/>
        </authorList>
    </citation>
    <scope>NUCLEOTIDE SEQUENCE</scope>
    <source>
        <strain evidence="1">JCM 14755</strain>
    </source>
</reference>
<name>A0A0P0Z1E4_9HYPH</name>
<dbReference type="EMBL" id="LC066375">
    <property type="protein sequence ID" value="BAT27738.1"/>
    <property type="molecule type" value="Genomic_DNA"/>
</dbReference>
<accession>A0A0P0Z1E4</accession>
<sequence>MLRAIINYSCDMQIIQNWILAVYDDAALHGVIGQGLCIAAAVNQAIDTTIDELVGRHAPPELVTALHQRMLCERKSMIYSLGHDLEVEGHTALQRCAQARLVDASSALAAHQVEKPRPRALTLVK</sequence>
<proteinExistence type="predicted"/>
<protein>
    <submittedName>
        <fullName evidence="1">Acriflavin resistance protein</fullName>
    </submittedName>
</protein>
<evidence type="ECO:0000313" key="1">
    <source>
        <dbReference type="EMBL" id="BAT27738.1"/>
    </source>
</evidence>
<dbReference type="AlphaFoldDB" id="A0A0P0Z1E4"/>